<feature type="transmembrane region" description="Helical" evidence="12">
    <location>
        <begin position="1050"/>
        <end position="1072"/>
    </location>
</feature>
<evidence type="ECO:0000256" key="1">
    <source>
        <dbReference type="ARBA" id="ARBA00003496"/>
    </source>
</evidence>
<dbReference type="FunFam" id="3.40.50.1820:FF:000056">
    <property type="entry name" value="GPI inositol-deacylase"/>
    <property type="match status" value="1"/>
</dbReference>
<evidence type="ECO:0000256" key="2">
    <source>
        <dbReference type="ARBA" id="ARBA00004477"/>
    </source>
</evidence>
<feature type="transmembrane region" description="Helical" evidence="12">
    <location>
        <begin position="1118"/>
        <end position="1136"/>
    </location>
</feature>
<keyword evidence="5 12" id="KW-0813">Transport</keyword>
<feature type="region of interest" description="Disordered" evidence="13">
    <location>
        <begin position="99"/>
        <end position="152"/>
    </location>
</feature>
<feature type="compositionally biased region" description="Basic and acidic residues" evidence="13">
    <location>
        <begin position="135"/>
        <end position="151"/>
    </location>
</feature>
<dbReference type="GO" id="GO:0006888">
    <property type="term" value="P:endoplasmic reticulum to Golgi vesicle-mediated transport"/>
    <property type="evidence" value="ECO:0007669"/>
    <property type="project" value="TreeGrafter"/>
</dbReference>
<dbReference type="GO" id="GO:0050185">
    <property type="term" value="F:phosphatidylinositol deacylase activity"/>
    <property type="evidence" value="ECO:0007669"/>
    <property type="project" value="TreeGrafter"/>
</dbReference>
<dbReference type="InterPro" id="IPR012908">
    <property type="entry name" value="PGAP1-ab_dom-like"/>
</dbReference>
<evidence type="ECO:0000313" key="16">
    <source>
        <dbReference type="EMBL" id="CCX05155.1"/>
    </source>
</evidence>
<evidence type="ECO:0000256" key="3">
    <source>
        <dbReference type="ARBA" id="ARBA00006931"/>
    </source>
</evidence>
<evidence type="ECO:0000256" key="7">
    <source>
        <dbReference type="ARBA" id="ARBA00022801"/>
    </source>
</evidence>
<keyword evidence="10 12" id="KW-1133">Transmembrane helix</keyword>
<evidence type="ECO:0000313" key="17">
    <source>
        <dbReference type="Proteomes" id="UP000018144"/>
    </source>
</evidence>
<keyword evidence="6 12" id="KW-0812">Transmembrane</keyword>
<dbReference type="EC" id="3.1.-.-" evidence="12"/>
<evidence type="ECO:0000256" key="11">
    <source>
        <dbReference type="ARBA" id="ARBA00023136"/>
    </source>
</evidence>
<dbReference type="GO" id="GO:0006505">
    <property type="term" value="P:GPI anchor metabolic process"/>
    <property type="evidence" value="ECO:0007669"/>
    <property type="project" value="TreeGrafter"/>
</dbReference>
<evidence type="ECO:0000256" key="10">
    <source>
        <dbReference type="ARBA" id="ARBA00022989"/>
    </source>
</evidence>
<gene>
    <name evidence="16" type="ORF">PCON_04742</name>
</gene>
<feature type="domain" description="GPI inositol-deacylase transmembrane" evidence="15">
    <location>
        <begin position="831"/>
        <end position="1158"/>
    </location>
</feature>
<evidence type="ECO:0000256" key="4">
    <source>
        <dbReference type="ARBA" id="ARBA00015856"/>
    </source>
</evidence>
<protein>
    <recommendedName>
        <fullName evidence="4 12">GPI inositol-deacylase</fullName>
        <ecNumber evidence="12">3.1.-.-</ecNumber>
    </recommendedName>
</protein>
<dbReference type="OMA" id="WVRNLAV"/>
<feature type="transmembrane region" description="Helical" evidence="12">
    <location>
        <begin position="162"/>
        <end position="183"/>
    </location>
</feature>
<comment type="subcellular location">
    <subcellularLocation>
        <location evidence="2">Endoplasmic reticulum membrane</location>
        <topology evidence="2">Multi-pass membrane protein</topology>
    </subcellularLocation>
</comment>
<keyword evidence="11 12" id="KW-0472">Membrane</keyword>
<dbReference type="Pfam" id="PF25141">
    <property type="entry name" value="PGAP1_2nd"/>
    <property type="match status" value="1"/>
</dbReference>
<proteinExistence type="inferred from homology"/>
<feature type="transmembrane region" description="Helical" evidence="12">
    <location>
        <begin position="1000"/>
        <end position="1030"/>
    </location>
</feature>
<comment type="function">
    <text evidence="1 12">Involved in inositol deacylation of GPI-anchored proteins which plays important roles in the quality control and ER-associated degradation of GPI-anchored proteins.</text>
</comment>
<dbReference type="GO" id="GO:0005789">
    <property type="term" value="C:endoplasmic reticulum membrane"/>
    <property type="evidence" value="ECO:0007669"/>
    <property type="project" value="UniProtKB-SubCell"/>
</dbReference>
<dbReference type="SUPFAM" id="SSF53474">
    <property type="entry name" value="alpha/beta-Hydrolases"/>
    <property type="match status" value="1"/>
</dbReference>
<feature type="domain" description="GPI inositol-deacylase PGAP1-like alpha/beta" evidence="14">
    <location>
        <begin position="239"/>
        <end position="481"/>
    </location>
</feature>
<dbReference type="Pfam" id="PF07819">
    <property type="entry name" value="PGAP1"/>
    <property type="match status" value="1"/>
</dbReference>
<dbReference type="InterPro" id="IPR029058">
    <property type="entry name" value="AB_hydrolase_fold"/>
</dbReference>
<evidence type="ECO:0000256" key="6">
    <source>
        <dbReference type="ARBA" id="ARBA00022692"/>
    </source>
</evidence>
<dbReference type="eggNOG" id="KOG3724">
    <property type="taxonomic scope" value="Eukaryota"/>
</dbReference>
<sequence>MRSRRSSRDSTPSTQAEDGDDSDQPTLAASERQLAVAVTAQPSLLQSNKSDGNVKKGTGFVPSNEKGVWSRSSSSTGSIAKAATTATATATVIPTTLGKELEEGKEAATTTTTTNKGSKTIRNTTKSTTTTRNTAEQESRLNKEKMEDSRNYRPRSRLRSSWACSIWTLVVTAMSAFALWTIVQSFRERQCDAKGCRMSHMSPIYLKAKDFDTEHTRFASKYNLYLYRENGVDEDYPPKGVPVLFIPGNAGSYRQVRPIAAEAARHFRNVIATDETLAKAGTRNLDFFTVDFNEDITAFHGQTVLDQAEYLNEAVAYILSLYHDSRKSTMDSDLPDPSSVIIFGHSMGGIVARTMLIMPNYRSKSINTIITMSAPHSRPPVSFDRQIVKTYDDINNYWSRSFSEKWANNNPLWHTTLVSIAGGGLDNVVPSDYASISSLVPDTHGFTVYTSTIPDVWLGADHLAILWCDQLMKVVARAMLDIIDVKRAEQTAPRQERMRILKKWFLTGLEEGTQKTLSDTKPTTLLTLGADSQNITSQGQRLVLRHLGESQKPRAYLMPIPPSPGAKFTLMTDQTLSGRNGKLEVLFCSVWPLQAGQSAALFSMNMDLSGDSTGSTRLACKSAADDVIRLPASTKDSKHSFDARTPFSYLEYKFEDLVDENRVNRFEFVAVVDKTTQKNDGWVIAEFSTKDSQIRSDIGLWGLLSDGVHVTLPADRSVVQDINIPSIHSSLFAYKLKVGQQQCSGRQLFTPLVRQYLADPHESKFFVNAKEADVNLHGTAPFLPPALRPNSRRGLSLQIWSDPTCNSPIDISVEIDFMGSLGRPANRYRMALAAFPLLIVALVIRQQFVDYNNLGRFISFAEGMDLFVSRSLPYVLGSLSLIAFTLSFANSEASSFPSSPLEKRSDDHPSTAQNMQFAKNDMLVGLQDPFFWFLAPLCATIAIGIVVALNYIVLVILNAGCAVSMGVDKLLGRGPEKRGGAVTPTFSSSSPRRRIIVTGFLLLFVATIVPYQFAYLVACIIQLLTCIRALKFAKENSASTSSPAWDFYNYSHSVLVIMLWILPINLPVLVVWHHNLAVHWLTPFSSHHNLLSIMPFILLVETATTGNMIPRVVTRSKHITNLLLIAIAAYSAMYGVTYAYRLHHLVNILAAWFVVIHFSQTRPTMARVVEILTAEEAEEGGVGAVVGKKRVL</sequence>
<dbReference type="OrthoDB" id="348976at2759"/>
<name>U4L532_PYROM</name>
<dbReference type="InterPro" id="IPR039529">
    <property type="entry name" value="PGAP1/BST1"/>
</dbReference>
<evidence type="ECO:0000256" key="5">
    <source>
        <dbReference type="ARBA" id="ARBA00022448"/>
    </source>
</evidence>
<dbReference type="Gene3D" id="3.40.50.1820">
    <property type="entry name" value="alpha/beta hydrolase"/>
    <property type="match status" value="1"/>
</dbReference>
<comment type="similarity">
    <text evidence="3 12">Belongs to the GPI inositol-deacylase family.</text>
</comment>
<dbReference type="STRING" id="1076935.U4L532"/>
<evidence type="ECO:0000256" key="13">
    <source>
        <dbReference type="SAM" id="MobiDB-lite"/>
    </source>
</evidence>
<dbReference type="Pfam" id="PF25140">
    <property type="entry name" value="PGAP1_TMD"/>
    <property type="match status" value="1"/>
</dbReference>
<evidence type="ECO:0000256" key="12">
    <source>
        <dbReference type="RuleBase" id="RU365011"/>
    </source>
</evidence>
<feature type="transmembrane region" description="Helical" evidence="12">
    <location>
        <begin position="828"/>
        <end position="845"/>
    </location>
</feature>
<dbReference type="Proteomes" id="UP000018144">
    <property type="component" value="Unassembled WGS sequence"/>
</dbReference>
<dbReference type="PANTHER" id="PTHR15495">
    <property type="entry name" value="NEGATIVE REGULATOR OF VESICLE FORMATION-RELATED"/>
    <property type="match status" value="1"/>
</dbReference>
<feature type="transmembrane region" description="Helical" evidence="12">
    <location>
        <begin position="930"/>
        <end position="957"/>
    </location>
</feature>
<reference evidence="16 17" key="1">
    <citation type="journal article" date="2013" name="PLoS Genet.">
        <title>The genome and development-dependent transcriptomes of Pyronema confluens: a window into fungal evolution.</title>
        <authorList>
            <person name="Traeger S."/>
            <person name="Altegoer F."/>
            <person name="Freitag M."/>
            <person name="Gabaldon T."/>
            <person name="Kempken F."/>
            <person name="Kumar A."/>
            <person name="Marcet-Houben M."/>
            <person name="Poggeler S."/>
            <person name="Stajich J.E."/>
            <person name="Nowrousian M."/>
        </authorList>
    </citation>
    <scope>NUCLEOTIDE SEQUENCE [LARGE SCALE GENOMIC DNA]</scope>
    <source>
        <strain evidence="17">CBS 100304</strain>
        <tissue evidence="16">Vegetative mycelium</tissue>
    </source>
</reference>
<accession>U4L532</accession>
<evidence type="ECO:0000259" key="14">
    <source>
        <dbReference type="Pfam" id="PF07819"/>
    </source>
</evidence>
<keyword evidence="9 12" id="KW-0653">Protein transport</keyword>
<evidence type="ECO:0000256" key="9">
    <source>
        <dbReference type="ARBA" id="ARBA00022927"/>
    </source>
</evidence>
<dbReference type="EMBL" id="HF935235">
    <property type="protein sequence ID" value="CCX05155.1"/>
    <property type="molecule type" value="Genomic_DNA"/>
</dbReference>
<evidence type="ECO:0000256" key="8">
    <source>
        <dbReference type="ARBA" id="ARBA00022824"/>
    </source>
</evidence>
<feature type="region of interest" description="Disordered" evidence="13">
    <location>
        <begin position="1"/>
        <end position="76"/>
    </location>
</feature>
<keyword evidence="7 12" id="KW-0378">Hydrolase</keyword>
<keyword evidence="8 12" id="KW-0256">Endoplasmic reticulum</keyword>
<feature type="compositionally biased region" description="Low complexity" evidence="13">
    <location>
        <begin position="107"/>
        <end position="134"/>
    </location>
</feature>
<feature type="transmembrane region" description="Helical" evidence="12">
    <location>
        <begin position="866"/>
        <end position="889"/>
    </location>
</feature>
<organism evidence="16 17">
    <name type="scientific">Pyronema omphalodes (strain CBS 100304)</name>
    <name type="common">Pyronema confluens</name>
    <dbReference type="NCBI Taxonomy" id="1076935"/>
    <lineage>
        <taxon>Eukaryota</taxon>
        <taxon>Fungi</taxon>
        <taxon>Dikarya</taxon>
        <taxon>Ascomycota</taxon>
        <taxon>Pezizomycotina</taxon>
        <taxon>Pezizomycetes</taxon>
        <taxon>Pezizales</taxon>
        <taxon>Pyronemataceae</taxon>
        <taxon>Pyronema</taxon>
    </lineage>
</organism>
<keyword evidence="17" id="KW-1185">Reference proteome</keyword>
<dbReference type="GO" id="GO:0015031">
    <property type="term" value="P:protein transport"/>
    <property type="evidence" value="ECO:0007669"/>
    <property type="project" value="UniProtKB-KW"/>
</dbReference>
<dbReference type="PANTHER" id="PTHR15495:SF7">
    <property type="entry name" value="GPI INOSITOL-DEACYLASE"/>
    <property type="match status" value="1"/>
</dbReference>
<dbReference type="AlphaFoldDB" id="U4L532"/>
<feature type="compositionally biased region" description="Polar residues" evidence="13">
    <location>
        <begin position="40"/>
        <end position="51"/>
    </location>
</feature>
<evidence type="ECO:0000259" key="15">
    <source>
        <dbReference type="Pfam" id="PF25140"/>
    </source>
</evidence>
<dbReference type="InterPro" id="IPR056824">
    <property type="entry name" value="PGAP1_TMD"/>
</dbReference>